<dbReference type="InterPro" id="IPR013783">
    <property type="entry name" value="Ig-like_fold"/>
</dbReference>
<sequence length="229" mass="25481">MDKEEIINERTDVCLNQGETEILEVFFCPADIGNFEAELTMKIINNDFEISEALLFGECIQPDVMLTNLPSLPTNLVGKYSKAALDFGGIAINETQRKSFTISNNLNAAVRFEWDEHLAISFEPSVGHIPAKSTIDILVALQSSETIELDGDVVECTILPIIYEEESSSVQWDDRLKIIKWIDGKNASGGRTKEKVIETEEEPKYETNGDARALPIYVSGIVDYSPLTS</sequence>
<reference evidence="1 2" key="1">
    <citation type="submission" date="2021-04" db="EMBL/GenBank/DDBJ databases">
        <authorList>
            <person name="Bliznina A."/>
        </authorList>
    </citation>
    <scope>NUCLEOTIDE SEQUENCE [LARGE SCALE GENOMIC DNA]</scope>
</reference>
<dbReference type="EMBL" id="OU015567">
    <property type="protein sequence ID" value="CAG5111158.1"/>
    <property type="molecule type" value="Genomic_DNA"/>
</dbReference>
<evidence type="ECO:0000313" key="1">
    <source>
        <dbReference type="EMBL" id="CAG5111158.1"/>
    </source>
</evidence>
<proteinExistence type="predicted"/>
<gene>
    <name evidence="1" type="ORF">OKIOD_LOCUS14257</name>
</gene>
<dbReference type="PANTHER" id="PTHR23053:SF0">
    <property type="entry name" value="HYDROCEPHALUS-INDUCING PROTEIN HOMOLOG"/>
    <property type="match status" value="1"/>
</dbReference>
<dbReference type="PANTHER" id="PTHR23053">
    <property type="entry name" value="DLEC1 DELETED IN LUNG AND ESOPHAGEAL CANCER 1"/>
    <property type="match status" value="1"/>
</dbReference>
<dbReference type="InterPro" id="IPR033305">
    <property type="entry name" value="Hydin-like"/>
</dbReference>
<protein>
    <submittedName>
        <fullName evidence="1">Oidioi.mRNA.OKI2018_I69.chr2.g5492.t1.cds</fullName>
    </submittedName>
</protein>
<keyword evidence="2" id="KW-1185">Reference proteome</keyword>
<dbReference type="Proteomes" id="UP001158576">
    <property type="component" value="Chromosome 2"/>
</dbReference>
<organism evidence="1 2">
    <name type="scientific">Oikopleura dioica</name>
    <name type="common">Tunicate</name>
    <dbReference type="NCBI Taxonomy" id="34765"/>
    <lineage>
        <taxon>Eukaryota</taxon>
        <taxon>Metazoa</taxon>
        <taxon>Chordata</taxon>
        <taxon>Tunicata</taxon>
        <taxon>Appendicularia</taxon>
        <taxon>Copelata</taxon>
        <taxon>Oikopleuridae</taxon>
        <taxon>Oikopleura</taxon>
    </lineage>
</organism>
<dbReference type="Gene3D" id="2.60.40.10">
    <property type="entry name" value="Immunoglobulins"/>
    <property type="match status" value="1"/>
</dbReference>
<name>A0ABN7T0L0_OIKDI</name>
<evidence type="ECO:0000313" key="2">
    <source>
        <dbReference type="Proteomes" id="UP001158576"/>
    </source>
</evidence>
<accession>A0ABN7T0L0</accession>